<name>A0AAJ0LFF0_LATCU</name>
<comment type="caution">
    <text evidence="2">The sequence shown here is derived from an EMBL/GenBank/DDBJ whole genome shotgun (WGS) entry which is preliminary data.</text>
</comment>
<gene>
    <name evidence="2" type="ORF">FC08_GL000229</name>
</gene>
<dbReference type="InterPro" id="IPR000868">
    <property type="entry name" value="Isochorismatase-like_dom"/>
</dbReference>
<accession>A0AAJ0LFF0</accession>
<evidence type="ECO:0000313" key="3">
    <source>
        <dbReference type="Proteomes" id="UP000050828"/>
    </source>
</evidence>
<reference evidence="2 3" key="1">
    <citation type="journal article" date="2015" name="Genome Announc.">
        <title>Expanding the biotechnology potential of lactobacilli through comparative genomics of 213 strains and associated genera.</title>
        <authorList>
            <person name="Sun Z."/>
            <person name="Harris H.M."/>
            <person name="McCann A."/>
            <person name="Guo C."/>
            <person name="Argimon S."/>
            <person name="Zhang W."/>
            <person name="Yang X."/>
            <person name="Jeffery I.B."/>
            <person name="Cooney J.C."/>
            <person name="Kagawa T.F."/>
            <person name="Liu W."/>
            <person name="Song Y."/>
            <person name="Salvetti E."/>
            <person name="Wrobel A."/>
            <person name="Rasinkangas P."/>
            <person name="Parkhill J."/>
            <person name="Rea M.C."/>
            <person name="O'Sullivan O."/>
            <person name="Ritari J."/>
            <person name="Douillard F.P."/>
            <person name="Paul Ross R."/>
            <person name="Yang R."/>
            <person name="Briner A.E."/>
            <person name="Felis G.E."/>
            <person name="de Vos W.M."/>
            <person name="Barrangou R."/>
            <person name="Klaenhammer T.R."/>
            <person name="Caufield P.W."/>
            <person name="Cui Y."/>
            <person name="Zhang H."/>
            <person name="O'Toole P.W."/>
        </authorList>
    </citation>
    <scope>NUCLEOTIDE SEQUENCE [LARGE SCALE GENOMIC DNA]</scope>
    <source>
        <strain evidence="2 3">DSM 20019</strain>
    </source>
</reference>
<dbReference type="EMBL" id="AZDL01000012">
    <property type="protein sequence ID" value="KRK92976.1"/>
    <property type="molecule type" value="Genomic_DNA"/>
</dbReference>
<dbReference type="Gene3D" id="3.40.50.850">
    <property type="entry name" value="Isochorismatase-like"/>
    <property type="match status" value="1"/>
</dbReference>
<organism evidence="2 3">
    <name type="scientific">Latilactobacillus curvatus JCM 1096 = DSM 20019</name>
    <dbReference type="NCBI Taxonomy" id="1293592"/>
    <lineage>
        <taxon>Bacteria</taxon>
        <taxon>Bacillati</taxon>
        <taxon>Bacillota</taxon>
        <taxon>Bacilli</taxon>
        <taxon>Lactobacillales</taxon>
        <taxon>Lactobacillaceae</taxon>
        <taxon>Latilactobacillus</taxon>
    </lineage>
</organism>
<proteinExistence type="predicted"/>
<dbReference type="Pfam" id="PF00857">
    <property type="entry name" value="Isochorismatase"/>
    <property type="match status" value="1"/>
</dbReference>
<dbReference type="SUPFAM" id="SSF52499">
    <property type="entry name" value="Isochorismatase-like hydrolases"/>
    <property type="match status" value="1"/>
</dbReference>
<evidence type="ECO:0000259" key="1">
    <source>
        <dbReference type="Pfam" id="PF00857"/>
    </source>
</evidence>
<dbReference type="AlphaFoldDB" id="A0AAJ0LFF0"/>
<feature type="domain" description="Isochorismatase-like" evidence="1">
    <location>
        <begin position="7"/>
        <end position="56"/>
    </location>
</feature>
<dbReference type="InterPro" id="IPR036380">
    <property type="entry name" value="Isochorismatase-like_sf"/>
</dbReference>
<dbReference type="Proteomes" id="UP000050828">
    <property type="component" value="Unassembled WGS sequence"/>
</dbReference>
<sequence>MLKLADCLLVIDLQNGVCKSEQPVARLNQLIKGVNARIDAYQAESRPIIFVQHNDKTLIAGQSTW</sequence>
<evidence type="ECO:0000313" key="2">
    <source>
        <dbReference type="EMBL" id="KRK92976.1"/>
    </source>
</evidence>
<protein>
    <recommendedName>
        <fullName evidence="1">Isochorismatase-like domain-containing protein</fullName>
    </recommendedName>
</protein>